<name>B3SCF0_TRIAD</name>
<accession>B3SCF0</accession>
<protein>
    <submittedName>
        <fullName evidence="1">Uncharacterized protein</fullName>
    </submittedName>
</protein>
<dbReference type="InParanoid" id="B3SCF0"/>
<evidence type="ECO:0000313" key="2">
    <source>
        <dbReference type="Proteomes" id="UP000009022"/>
    </source>
</evidence>
<dbReference type="RefSeq" id="XP_002117914.1">
    <property type="nucleotide sequence ID" value="XM_002117878.1"/>
</dbReference>
<sequence length="402" mass="47627">MVFTTHNQEIHVKTDFNSLQFCPSIHLTSFIMTLSRNRHEFRPILPNIQFVRDILVSDHQFICIDYYREVHVLKIIGDQVQSYEKVNPSFFNKATLIPGSSRLLVYDYEEKHCIYEYNLQASVEILDVGLAYINNIPIIALLTNDADNVCKLQVSDYKSETSPRLFYHSLQNHNERCFLYNDLKSAIVVCIKKEEHRITVTKIDRILGRDDGSLHKELLDYALPEEYPNYYFVQTRFRKVDKTLICIIKSWDENYGWGMLIITISVETREKMAYQQDHRYQDLNQIYADDFYLYTWQKEKDGYESNHAYSVQCYKFGDSKHQTQLVQVIPCDHWEGIVCKINLSSSGMTYDSQIKHSTLNMPREQLNECWREEDANVIKMFERQEKEIFLLENGNHRAVREL</sequence>
<dbReference type="PANTHER" id="PTHR22845:SF5">
    <property type="entry name" value="APOPTOTIC PROTEASE-ACTIVATING FACTOR 1"/>
    <property type="match status" value="1"/>
</dbReference>
<dbReference type="EMBL" id="DS985270">
    <property type="protein sequence ID" value="EDV19581.1"/>
    <property type="molecule type" value="Genomic_DNA"/>
</dbReference>
<keyword evidence="2" id="KW-1185">Reference proteome</keyword>
<dbReference type="PANTHER" id="PTHR22845">
    <property type="entry name" value="APOPTOTIC PROTEASE-ACTIVATING FACTOR 1"/>
    <property type="match status" value="1"/>
</dbReference>
<proteinExistence type="predicted"/>
<dbReference type="AlphaFoldDB" id="B3SCF0"/>
<evidence type="ECO:0000313" key="1">
    <source>
        <dbReference type="EMBL" id="EDV19581.1"/>
    </source>
</evidence>
<organism evidence="1 2">
    <name type="scientific">Trichoplax adhaerens</name>
    <name type="common">Trichoplax reptans</name>
    <dbReference type="NCBI Taxonomy" id="10228"/>
    <lineage>
        <taxon>Eukaryota</taxon>
        <taxon>Metazoa</taxon>
        <taxon>Placozoa</taxon>
        <taxon>Uniplacotomia</taxon>
        <taxon>Trichoplacea</taxon>
        <taxon>Trichoplacidae</taxon>
        <taxon>Trichoplax</taxon>
    </lineage>
</organism>
<dbReference type="GeneID" id="6759127"/>
<reference evidence="1 2" key="1">
    <citation type="journal article" date="2008" name="Nature">
        <title>The Trichoplax genome and the nature of placozoans.</title>
        <authorList>
            <person name="Srivastava M."/>
            <person name="Begovic E."/>
            <person name="Chapman J."/>
            <person name="Putnam N.H."/>
            <person name="Hellsten U."/>
            <person name="Kawashima T."/>
            <person name="Kuo A."/>
            <person name="Mitros T."/>
            <person name="Salamov A."/>
            <person name="Carpenter M.L."/>
            <person name="Signorovitch A.Y."/>
            <person name="Moreno M.A."/>
            <person name="Kamm K."/>
            <person name="Grimwood J."/>
            <person name="Schmutz J."/>
            <person name="Shapiro H."/>
            <person name="Grigoriev I.V."/>
            <person name="Buss L.W."/>
            <person name="Schierwater B."/>
            <person name="Dellaporta S.L."/>
            <person name="Rokhsar D.S."/>
        </authorList>
    </citation>
    <scope>NUCLEOTIDE SEQUENCE [LARGE SCALE GENOMIC DNA]</scope>
    <source>
        <strain evidence="1 2">Grell-BS-1999</strain>
    </source>
</reference>
<dbReference type="Proteomes" id="UP000009022">
    <property type="component" value="Unassembled WGS sequence"/>
</dbReference>
<gene>
    <name evidence="1" type="ORF">TRIADDRAFT_61949</name>
</gene>
<dbReference type="CTD" id="6759127"/>
<dbReference type="PhylomeDB" id="B3SCF0"/>
<dbReference type="HOGENOM" id="CLU_685751_0_0_1"/>
<dbReference type="KEGG" id="tad:TRIADDRAFT_61949"/>